<evidence type="ECO:0000313" key="1">
    <source>
        <dbReference type="EMBL" id="SFS11677.1"/>
    </source>
</evidence>
<keyword evidence="2" id="KW-1185">Reference proteome</keyword>
<proteinExistence type="predicted"/>
<dbReference type="RefSeq" id="WP_177220302.1">
    <property type="nucleotide sequence ID" value="NZ_FOZN01000002.1"/>
</dbReference>
<comment type="caution">
    <text evidence="1">The sequence shown here is derived from an EMBL/GenBank/DDBJ whole genome shotgun (WGS) entry which is preliminary data.</text>
</comment>
<reference evidence="1 2" key="1">
    <citation type="submission" date="2016-10" db="EMBL/GenBank/DDBJ databases">
        <authorList>
            <person name="Varghese N."/>
            <person name="Submissions S."/>
        </authorList>
    </citation>
    <scope>NUCLEOTIDE SEQUENCE [LARGE SCALE GENOMIC DNA]</scope>
    <source>
        <strain evidence="1 2">IAM 15147</strain>
    </source>
</reference>
<organism evidence="1 2">
    <name type="scientific">Agrococcus baldri</name>
    <dbReference type="NCBI Taxonomy" id="153730"/>
    <lineage>
        <taxon>Bacteria</taxon>
        <taxon>Bacillati</taxon>
        <taxon>Actinomycetota</taxon>
        <taxon>Actinomycetes</taxon>
        <taxon>Micrococcales</taxon>
        <taxon>Microbacteriaceae</taxon>
        <taxon>Agrococcus</taxon>
    </lineage>
</organism>
<dbReference type="EMBL" id="FOZN01000002">
    <property type="protein sequence ID" value="SFS11677.1"/>
    <property type="molecule type" value="Genomic_DNA"/>
</dbReference>
<dbReference type="AlphaFoldDB" id="A0AA94KZP6"/>
<evidence type="ECO:0000313" key="2">
    <source>
        <dbReference type="Proteomes" id="UP000198506"/>
    </source>
</evidence>
<gene>
    <name evidence="1" type="ORF">SAMN04487783_1613</name>
</gene>
<protein>
    <submittedName>
        <fullName evidence="1">Uncharacterized protein</fullName>
    </submittedName>
</protein>
<sequence length="50" mass="5896">MGRTSRIARSIAAVDAAVEERRNRTRLERDDSQRYYDRVRAELSMQRGLI</sequence>
<name>A0AA94KZP6_9MICO</name>
<dbReference type="Proteomes" id="UP000198506">
    <property type="component" value="Unassembled WGS sequence"/>
</dbReference>
<accession>A0AA94KZP6</accession>